<evidence type="ECO:0000313" key="3">
    <source>
        <dbReference type="Proteomes" id="UP000198564"/>
    </source>
</evidence>
<name>A0A1H6TN86_9LACT</name>
<evidence type="ECO:0000313" key="2">
    <source>
        <dbReference type="EMBL" id="SEI77685.1"/>
    </source>
</evidence>
<accession>A0A1H6TN86</accession>
<feature type="compositionally biased region" description="Basic and acidic residues" evidence="1">
    <location>
        <begin position="53"/>
        <end position="68"/>
    </location>
</feature>
<dbReference type="OrthoDB" id="2156903at2"/>
<dbReference type="Proteomes" id="UP000198564">
    <property type="component" value="Unassembled WGS sequence"/>
</dbReference>
<dbReference type="AlphaFoldDB" id="A0A1H6TN86"/>
<dbReference type="STRING" id="1130080.SAMN04488113_1198"/>
<dbReference type="RefSeq" id="WP_091634694.1">
    <property type="nucleotide sequence ID" value="NZ_FNYW01000019.1"/>
</dbReference>
<feature type="region of interest" description="Disordered" evidence="1">
    <location>
        <begin position="53"/>
        <end position="84"/>
    </location>
</feature>
<evidence type="ECO:0000256" key="1">
    <source>
        <dbReference type="SAM" id="MobiDB-lite"/>
    </source>
</evidence>
<reference evidence="3" key="1">
    <citation type="submission" date="2016-10" db="EMBL/GenBank/DDBJ databases">
        <authorList>
            <person name="Varghese N."/>
            <person name="Submissions S."/>
        </authorList>
    </citation>
    <scope>NUCLEOTIDE SEQUENCE [LARGE SCALE GENOMIC DNA]</scope>
    <source>
        <strain evidence="3">DSM 25751</strain>
    </source>
</reference>
<sequence length="84" mass="9990">MYAVLESIDNDMAGFVPDSQEDMIYVPINKIPEPYEVGDVFFIERTHQPNMILKKDSEEKKRRLESNFKKRQKLLKKKENKKSN</sequence>
<organism evidence="2 3">
    <name type="scientific">Alkalibacterium gilvum</name>
    <dbReference type="NCBI Taxonomy" id="1130080"/>
    <lineage>
        <taxon>Bacteria</taxon>
        <taxon>Bacillati</taxon>
        <taxon>Bacillota</taxon>
        <taxon>Bacilli</taxon>
        <taxon>Lactobacillales</taxon>
        <taxon>Carnobacteriaceae</taxon>
        <taxon>Alkalibacterium</taxon>
    </lineage>
</organism>
<protein>
    <submittedName>
        <fullName evidence="2">Uncharacterized protein</fullName>
    </submittedName>
</protein>
<proteinExistence type="predicted"/>
<keyword evidence="3" id="KW-1185">Reference proteome</keyword>
<dbReference type="EMBL" id="FNYW01000019">
    <property type="protein sequence ID" value="SEI77685.1"/>
    <property type="molecule type" value="Genomic_DNA"/>
</dbReference>
<gene>
    <name evidence="2" type="ORF">SAMN04488113_1198</name>
</gene>
<feature type="compositionally biased region" description="Basic residues" evidence="1">
    <location>
        <begin position="69"/>
        <end position="84"/>
    </location>
</feature>